<dbReference type="InterPro" id="IPR015947">
    <property type="entry name" value="PUA-like_sf"/>
</dbReference>
<evidence type="ECO:0000313" key="2">
    <source>
        <dbReference type="EMBL" id="SFH15208.1"/>
    </source>
</evidence>
<protein>
    <submittedName>
        <fullName evidence="2">Predicted RNA-binding protein, contains PUA-like domain</fullName>
    </submittedName>
</protein>
<dbReference type="PANTHER" id="PTHR14087">
    <property type="entry name" value="THYMOCYTE NUCLEAR PROTEIN 1"/>
    <property type="match status" value="1"/>
</dbReference>
<dbReference type="RefSeq" id="WP_092794644.1">
    <property type="nucleotide sequence ID" value="NZ_FOPC01000021.1"/>
</dbReference>
<dbReference type="CDD" id="cd21133">
    <property type="entry name" value="EVE"/>
    <property type="match status" value="1"/>
</dbReference>
<dbReference type="Pfam" id="PF01878">
    <property type="entry name" value="EVE"/>
    <property type="match status" value="1"/>
</dbReference>
<sequence>MNRRYWMVKSEPSSYSWEDFESKGMDVWDGVRNYQARNYLREMKLKDQVLFYHSGKEKAVVGLAEVVAEAYPEPKAEDWVSVDLKAVRKLDSPVSLQAIKAEEGLSELPILKQSRLSVLPLSKEEFELLIKMTQ</sequence>
<organism evidence="2 3">
    <name type="scientific">Algoriphagus hitonicola</name>
    <dbReference type="NCBI Taxonomy" id="435880"/>
    <lineage>
        <taxon>Bacteria</taxon>
        <taxon>Pseudomonadati</taxon>
        <taxon>Bacteroidota</taxon>
        <taxon>Cytophagia</taxon>
        <taxon>Cytophagales</taxon>
        <taxon>Cyclobacteriaceae</taxon>
        <taxon>Algoriphagus</taxon>
    </lineage>
</organism>
<dbReference type="PANTHER" id="PTHR14087:SF7">
    <property type="entry name" value="THYMOCYTE NUCLEAR PROTEIN 1"/>
    <property type="match status" value="1"/>
</dbReference>
<dbReference type="STRING" id="435880.SAMN04487988_12120"/>
<dbReference type="EMBL" id="FOPC01000021">
    <property type="protein sequence ID" value="SFH15208.1"/>
    <property type="molecule type" value="Genomic_DNA"/>
</dbReference>
<dbReference type="InterPro" id="IPR047197">
    <property type="entry name" value="THYN1-like_EVE"/>
</dbReference>
<accession>A0A1I2XNX8</accession>
<dbReference type="Gene3D" id="3.10.590.10">
    <property type="entry name" value="ph1033 like domains"/>
    <property type="match status" value="1"/>
</dbReference>
<feature type="domain" description="EVE" evidence="1">
    <location>
        <begin position="4"/>
        <end position="132"/>
    </location>
</feature>
<dbReference type="OrthoDB" id="9791347at2"/>
<reference evidence="3" key="1">
    <citation type="submission" date="2016-10" db="EMBL/GenBank/DDBJ databases">
        <authorList>
            <person name="Varghese N."/>
            <person name="Submissions S."/>
        </authorList>
    </citation>
    <scope>NUCLEOTIDE SEQUENCE [LARGE SCALE GENOMIC DNA]</scope>
    <source>
        <strain evidence="3">DSM 19315</strain>
    </source>
</reference>
<gene>
    <name evidence="2" type="ORF">SAMN04487988_12120</name>
</gene>
<evidence type="ECO:0000313" key="3">
    <source>
        <dbReference type="Proteomes" id="UP000199642"/>
    </source>
</evidence>
<dbReference type="InterPro" id="IPR052181">
    <property type="entry name" value="5hmC_binding"/>
</dbReference>
<evidence type="ECO:0000259" key="1">
    <source>
        <dbReference type="Pfam" id="PF01878"/>
    </source>
</evidence>
<name>A0A1I2XNX8_9BACT</name>
<dbReference type="SUPFAM" id="SSF88697">
    <property type="entry name" value="PUA domain-like"/>
    <property type="match status" value="1"/>
</dbReference>
<dbReference type="AlphaFoldDB" id="A0A1I2XNX8"/>
<keyword evidence="3" id="KW-1185">Reference proteome</keyword>
<dbReference type="InterPro" id="IPR002740">
    <property type="entry name" value="EVE_domain"/>
</dbReference>
<dbReference type="Proteomes" id="UP000199642">
    <property type="component" value="Unassembled WGS sequence"/>
</dbReference>
<proteinExistence type="predicted"/>